<organism evidence="8 9">
    <name type="scientific">Camelus dromedarius</name>
    <name type="common">Dromedary</name>
    <name type="synonym">Arabian camel</name>
    <dbReference type="NCBI Taxonomy" id="9838"/>
    <lineage>
        <taxon>Eukaryota</taxon>
        <taxon>Metazoa</taxon>
        <taxon>Chordata</taxon>
        <taxon>Craniata</taxon>
        <taxon>Vertebrata</taxon>
        <taxon>Euteleostomi</taxon>
        <taxon>Mammalia</taxon>
        <taxon>Eutheria</taxon>
        <taxon>Laurasiatheria</taxon>
        <taxon>Artiodactyla</taxon>
        <taxon>Tylopoda</taxon>
        <taxon>Camelidae</taxon>
        <taxon>Camelus</taxon>
    </lineage>
</organism>
<dbReference type="InterPro" id="IPR052507">
    <property type="entry name" value="BPI_fold-antibacterial"/>
</dbReference>
<dbReference type="InterPro" id="IPR017943">
    <property type="entry name" value="Bactericidal_perm-incr_a/b_dom"/>
</dbReference>
<protein>
    <submittedName>
        <fullName evidence="8">BPI fold-containing family A member 2</fullName>
    </submittedName>
</protein>
<dbReference type="PANTHER" id="PTHR47145">
    <property type="entry name" value="BPI FOLD-CONTAINING FAMILY A MEMBER 2"/>
    <property type="match status" value="1"/>
</dbReference>
<evidence type="ECO:0000256" key="3">
    <source>
        <dbReference type="ARBA" id="ARBA00022525"/>
    </source>
</evidence>
<name>A0A5N4CUI6_CAMDR</name>
<dbReference type="SUPFAM" id="SSF55394">
    <property type="entry name" value="Bactericidal permeability-increasing protein, BPI"/>
    <property type="match status" value="1"/>
</dbReference>
<comment type="subcellular location">
    <subcellularLocation>
        <location evidence="1">Secreted</location>
    </subcellularLocation>
</comment>
<evidence type="ECO:0000256" key="5">
    <source>
        <dbReference type="ARBA" id="ARBA00023157"/>
    </source>
</evidence>
<evidence type="ECO:0000256" key="4">
    <source>
        <dbReference type="ARBA" id="ARBA00022729"/>
    </source>
</evidence>
<dbReference type="GO" id="GO:0070062">
    <property type="term" value="C:extracellular exosome"/>
    <property type="evidence" value="ECO:0007669"/>
    <property type="project" value="TreeGrafter"/>
</dbReference>
<dbReference type="PANTHER" id="PTHR47145:SF1">
    <property type="entry name" value="BPI FOLD-CONTAINING FAMILY A MEMBER 2"/>
    <property type="match status" value="1"/>
</dbReference>
<evidence type="ECO:0000259" key="7">
    <source>
        <dbReference type="Pfam" id="PF01273"/>
    </source>
</evidence>
<dbReference type="Gene3D" id="3.15.10.10">
    <property type="entry name" value="Bactericidal permeability-increasing protein, domain 1"/>
    <property type="match status" value="1"/>
</dbReference>
<evidence type="ECO:0000256" key="6">
    <source>
        <dbReference type="SAM" id="SignalP"/>
    </source>
</evidence>
<keyword evidence="3" id="KW-0964">Secreted</keyword>
<feature type="domain" description="Lipid-binding serum glycoprotein N-terminal" evidence="7">
    <location>
        <begin position="102"/>
        <end position="212"/>
    </location>
</feature>
<accession>A0A5N4CUI6</accession>
<dbReference type="GO" id="GO:0001530">
    <property type="term" value="F:lipopolysaccharide binding"/>
    <property type="evidence" value="ECO:0007669"/>
    <property type="project" value="TreeGrafter"/>
</dbReference>
<reference evidence="8 9" key="1">
    <citation type="journal article" date="2019" name="Mol. Ecol. Resour.">
        <title>Improving Illumina assemblies with Hi-C and long reads: an example with the North African dromedary.</title>
        <authorList>
            <person name="Elbers J.P."/>
            <person name="Rogers M.F."/>
            <person name="Perelman P.L."/>
            <person name="Proskuryakova A.A."/>
            <person name="Serdyukova N.A."/>
            <person name="Johnson W.E."/>
            <person name="Horin P."/>
            <person name="Corander J."/>
            <person name="Murphy D."/>
            <person name="Burger P.A."/>
        </authorList>
    </citation>
    <scope>NUCLEOTIDE SEQUENCE [LARGE SCALE GENOMIC DNA]</scope>
    <source>
        <strain evidence="8">Drom800</strain>
        <tissue evidence="8">Blood</tissue>
    </source>
</reference>
<keyword evidence="4 6" id="KW-0732">Signal</keyword>
<dbReference type="EMBL" id="JWIN03000019">
    <property type="protein sequence ID" value="KAB1262519.1"/>
    <property type="molecule type" value="Genomic_DNA"/>
</dbReference>
<keyword evidence="5" id="KW-1015">Disulfide bond</keyword>
<dbReference type="STRING" id="9838.ENSCDRP00005014107"/>
<gene>
    <name evidence="8" type="ORF">Cadr_000021263</name>
</gene>
<comment type="caution">
    <text evidence="8">The sequence shown here is derived from an EMBL/GenBank/DDBJ whole genome shotgun (WGS) entry which is preliminary data.</text>
</comment>
<keyword evidence="9" id="KW-1185">Reference proteome</keyword>
<feature type="signal peptide" evidence="6">
    <location>
        <begin position="1"/>
        <end position="19"/>
    </location>
</feature>
<evidence type="ECO:0000313" key="8">
    <source>
        <dbReference type="EMBL" id="KAB1262519.1"/>
    </source>
</evidence>
<evidence type="ECO:0000256" key="1">
    <source>
        <dbReference type="ARBA" id="ARBA00004613"/>
    </source>
</evidence>
<sequence length="244" mass="26884">MFQLWKLVLLCGLLTGTSASFLDHLLKDLNTAVNNLESALDKGLETVDNRLEPITQELKAELGVLQETKSSQEVNQKIENVETLLNDVFATVFQIVETITGDISILDIEPELTSDGNGVILRIPATFNISLTLPLLGKIADLSASFDLLTTVTVETDAETGVSTVVMGECTVDLSNFSLTLLDSRLPLVSRIVDTLTKDLRKIVSLVVQKELNFKRRTSSHKAKLKLVYEETRCDVRLLVRAGL</sequence>
<dbReference type="AlphaFoldDB" id="A0A5N4CUI6"/>
<feature type="chain" id="PRO_5024446069" evidence="6">
    <location>
        <begin position="20"/>
        <end position="244"/>
    </location>
</feature>
<proteinExistence type="inferred from homology"/>
<dbReference type="Proteomes" id="UP000299084">
    <property type="component" value="Unassembled WGS sequence"/>
</dbReference>
<dbReference type="InterPro" id="IPR017942">
    <property type="entry name" value="Lipid-bd_serum_glycop_N"/>
</dbReference>
<evidence type="ECO:0000313" key="9">
    <source>
        <dbReference type="Proteomes" id="UP000299084"/>
    </source>
</evidence>
<dbReference type="Pfam" id="PF01273">
    <property type="entry name" value="LBP_BPI_CETP"/>
    <property type="match status" value="1"/>
</dbReference>
<evidence type="ECO:0000256" key="2">
    <source>
        <dbReference type="ARBA" id="ARBA00009020"/>
    </source>
</evidence>
<comment type="similarity">
    <text evidence="2">Belongs to the BPI/LBP/Plunc superfamily. Plunc family.</text>
</comment>
<dbReference type="GO" id="GO:0030141">
    <property type="term" value="C:secretory granule"/>
    <property type="evidence" value="ECO:0007669"/>
    <property type="project" value="TreeGrafter"/>
</dbReference>